<reference evidence="1 2" key="1">
    <citation type="submission" date="2017-07" db="EMBL/GenBank/DDBJ databases">
        <title>Genome sequencing and assembly of Paenibacillus rigui.</title>
        <authorList>
            <person name="Mayilraj S."/>
        </authorList>
    </citation>
    <scope>NUCLEOTIDE SEQUENCE [LARGE SCALE GENOMIC DNA]</scope>
    <source>
        <strain evidence="1 2">JCM 16352</strain>
    </source>
</reference>
<dbReference type="CDD" id="cd16413">
    <property type="entry name" value="DGQHR_domain"/>
    <property type="match status" value="1"/>
</dbReference>
<comment type="caution">
    <text evidence="1">The sequence shown here is derived from an EMBL/GenBank/DDBJ whole genome shotgun (WGS) entry which is preliminary data.</text>
</comment>
<name>A0A229UJX6_9BACL</name>
<dbReference type="Proteomes" id="UP000215509">
    <property type="component" value="Unassembled WGS sequence"/>
</dbReference>
<dbReference type="InterPro" id="IPR017601">
    <property type="entry name" value="DGQHR-contain_dom"/>
</dbReference>
<dbReference type="InterPro" id="IPR017642">
    <property type="entry name" value="DNA_S_mod_DndB"/>
</dbReference>
<protein>
    <recommendedName>
        <fullName evidence="3">DGQHR domain-containing protein</fullName>
    </recommendedName>
</protein>
<keyword evidence="2" id="KW-1185">Reference proteome</keyword>
<proteinExistence type="predicted"/>
<evidence type="ECO:0008006" key="3">
    <source>
        <dbReference type="Google" id="ProtNLM"/>
    </source>
</evidence>
<organism evidence="1 2">
    <name type="scientific">Paenibacillus rigui</name>
    <dbReference type="NCBI Taxonomy" id="554312"/>
    <lineage>
        <taxon>Bacteria</taxon>
        <taxon>Bacillati</taxon>
        <taxon>Bacillota</taxon>
        <taxon>Bacilli</taxon>
        <taxon>Bacillales</taxon>
        <taxon>Paenibacillaceae</taxon>
        <taxon>Paenibacillus</taxon>
    </lineage>
</organism>
<dbReference type="OrthoDB" id="9789139at2"/>
<accession>A0A229UJX6</accession>
<sequence length="329" mass="37547">MNILSTHMVIENVLMGKMRGKVMYQGSFLSSLSHQLVYVKPYDMKTGKGYQRPVDKKRCYDFAKYLSRGDDALFSPILLNAASQWEFVPYDKDRPSFGRLLCKAKASNIDGQHRIGGAQIYSQETSSEINIPFVAYHYLDEDEEINLFDTINTKAKGIGLSLSKYLRRDLDDLSWVATELVTRTESPFHQIGTITGKRSKGRHVTLQNVYRVLHILTNEPTMSSFSKEEKLNIALTYFLSIRGVLSEEWNDYNEYRLTHIVCLEALSIAGKELLLNCKHKTRKQIDFQNVQKGIGKLKTVDWSVNGPLRYLKGLNGSKTLAMDLQAIMI</sequence>
<evidence type="ECO:0000313" key="2">
    <source>
        <dbReference type="Proteomes" id="UP000215509"/>
    </source>
</evidence>
<dbReference type="RefSeq" id="WP_094017454.1">
    <property type="nucleotide sequence ID" value="NZ_NMQW01000039.1"/>
</dbReference>
<dbReference type="Pfam" id="PF14072">
    <property type="entry name" value="DndB"/>
    <property type="match status" value="1"/>
</dbReference>
<dbReference type="NCBIfam" id="TIGR03187">
    <property type="entry name" value="DGQHR"/>
    <property type="match status" value="1"/>
</dbReference>
<dbReference type="AlphaFoldDB" id="A0A229UJX6"/>
<dbReference type="EMBL" id="NMQW01000039">
    <property type="protein sequence ID" value="OXM83696.1"/>
    <property type="molecule type" value="Genomic_DNA"/>
</dbReference>
<evidence type="ECO:0000313" key="1">
    <source>
        <dbReference type="EMBL" id="OXM83696.1"/>
    </source>
</evidence>
<gene>
    <name evidence="1" type="ORF">CF651_24165</name>
</gene>